<dbReference type="GeneTree" id="ENSGT00500000044939"/>
<keyword evidence="4" id="KW-1133">Transmembrane helix</keyword>
<keyword evidence="3" id="KW-0349">Heme</keyword>
<dbReference type="KEGG" id="smau:118316750"/>
<feature type="binding site" description="axial binding residue" evidence="3">
    <location>
        <position position="409"/>
    </location>
    <ligand>
        <name>heme</name>
        <dbReference type="ChEBI" id="CHEBI:30413"/>
    </ligand>
    <ligandPart>
        <name>Fe</name>
        <dbReference type="ChEBI" id="CHEBI:18248"/>
    </ligandPart>
</feature>
<evidence type="ECO:0000256" key="4">
    <source>
        <dbReference type="SAM" id="Phobius"/>
    </source>
</evidence>
<keyword evidence="4" id="KW-0472">Membrane</keyword>
<keyword evidence="2 3" id="KW-0408">Iron</keyword>
<dbReference type="GO" id="GO:0004497">
    <property type="term" value="F:monooxygenase activity"/>
    <property type="evidence" value="ECO:0007669"/>
    <property type="project" value="InterPro"/>
</dbReference>
<dbReference type="GO" id="GO:0071632">
    <property type="term" value="P:optomotor response"/>
    <property type="evidence" value="ECO:0007669"/>
    <property type="project" value="Ensembl"/>
</dbReference>
<dbReference type="Pfam" id="PF00067">
    <property type="entry name" value="p450"/>
    <property type="match status" value="1"/>
</dbReference>
<gene>
    <name evidence="6" type="primary">LOC118316750</name>
    <name evidence="5" type="ORF">SMAX5B_015992</name>
</gene>
<dbReference type="Proteomes" id="UP000694558">
    <property type="component" value="Chromosome 1"/>
</dbReference>
<dbReference type="Gene3D" id="1.10.630.10">
    <property type="entry name" value="Cytochrome P450"/>
    <property type="match status" value="1"/>
</dbReference>
<feature type="transmembrane region" description="Helical" evidence="4">
    <location>
        <begin position="272"/>
        <end position="292"/>
    </location>
</feature>
<dbReference type="Proteomes" id="UP000246464">
    <property type="component" value="Chromosome 1"/>
</dbReference>
<evidence type="ECO:0000256" key="3">
    <source>
        <dbReference type="PIRSR" id="PIRSR602401-1"/>
    </source>
</evidence>
<reference evidence="6" key="3">
    <citation type="submission" date="2023-05" db="EMBL/GenBank/DDBJ databases">
        <title>High-quality long-read genome of Scophthalmus maximus.</title>
        <authorList>
            <person name="Lien S."/>
            <person name="Martinez P."/>
        </authorList>
    </citation>
    <scope>NUCLEOTIDE SEQUENCE [LARGE SCALE GENOMIC DNA]</scope>
</reference>
<organism evidence="5 7">
    <name type="scientific">Scophthalmus maximus</name>
    <name type="common">Turbot</name>
    <name type="synonym">Psetta maxima</name>
    <dbReference type="NCBI Taxonomy" id="52904"/>
    <lineage>
        <taxon>Eukaryota</taxon>
        <taxon>Metazoa</taxon>
        <taxon>Chordata</taxon>
        <taxon>Craniata</taxon>
        <taxon>Vertebrata</taxon>
        <taxon>Euteleostomi</taxon>
        <taxon>Actinopterygii</taxon>
        <taxon>Neopterygii</taxon>
        <taxon>Teleostei</taxon>
        <taxon>Neoteleostei</taxon>
        <taxon>Acanthomorphata</taxon>
        <taxon>Carangaria</taxon>
        <taxon>Pleuronectiformes</taxon>
        <taxon>Pleuronectoidei</taxon>
        <taxon>Scophthalmidae</taxon>
        <taxon>Scophthalmus</taxon>
    </lineage>
</organism>
<dbReference type="InterPro" id="IPR052666">
    <property type="entry name" value="CYP450_20A1-like"/>
</dbReference>
<reference evidence="6" key="2">
    <citation type="submission" date="2020-05" db="EMBL/GenBank/DDBJ databases">
        <authorList>
            <person name="Moser M."/>
        </authorList>
    </citation>
    <scope>NUCLEOTIDE SEQUENCE [LARGE SCALE GENOMIC DNA]</scope>
</reference>
<dbReference type="SUPFAM" id="SSF48264">
    <property type="entry name" value="Cytochrome P450"/>
    <property type="match status" value="1"/>
</dbReference>
<dbReference type="InterPro" id="IPR036396">
    <property type="entry name" value="Cyt_P450_sf"/>
</dbReference>
<dbReference type="GO" id="GO:0020037">
    <property type="term" value="F:heme binding"/>
    <property type="evidence" value="ECO:0007669"/>
    <property type="project" value="InterPro"/>
</dbReference>
<dbReference type="EMBL" id="CP026243">
    <property type="protein sequence ID" value="AWO96115.1"/>
    <property type="molecule type" value="Genomic_DNA"/>
</dbReference>
<dbReference type="RefSeq" id="XP_035500835.1">
    <property type="nucleotide sequence ID" value="XM_035644942.2"/>
</dbReference>
<keyword evidence="4" id="KW-0812">Transmembrane</keyword>
<dbReference type="GO" id="GO:0016020">
    <property type="term" value="C:membrane"/>
    <property type="evidence" value="ECO:0007669"/>
    <property type="project" value="TreeGrafter"/>
</dbReference>
<dbReference type="InterPro" id="IPR001128">
    <property type="entry name" value="Cyt_P450"/>
</dbReference>
<accession>A0A2U9AX13</accession>
<dbReference type="PRINTS" id="PR00463">
    <property type="entry name" value="EP450I"/>
</dbReference>
<dbReference type="PANTHER" id="PTHR24280">
    <property type="entry name" value="CYTOCHROME P450 20A1"/>
    <property type="match status" value="1"/>
</dbReference>
<name>A0A2U9AX13_SCOMX</name>
<proteinExistence type="inferred from homology"/>
<dbReference type="Ensembl" id="ENSSMAT00000058609.1">
    <property type="protein sequence ID" value="ENSSMAP00000050666.1"/>
    <property type="gene ID" value="ENSSMAG00000001937.2"/>
</dbReference>
<evidence type="ECO:0000313" key="6">
    <source>
        <dbReference type="Ensembl" id="ENSSMAP00000050666.1"/>
    </source>
</evidence>
<reference evidence="5 7" key="1">
    <citation type="submission" date="2017-12" db="EMBL/GenBank/DDBJ databases">
        <title>Integrating genomic resources of turbot (Scophthalmus maximus) in depth evaluation of genetic and physical mapping variation across individuals.</title>
        <authorList>
            <person name="Martinez P."/>
        </authorList>
    </citation>
    <scope>NUCLEOTIDE SEQUENCE [LARGE SCALE GENOMIC DNA]</scope>
</reference>
<dbReference type="Bgee" id="ENSSMAG00000001937">
    <property type="expression patterns" value="Expressed in liver and 6 other cell types or tissues"/>
</dbReference>
<evidence type="ECO:0000313" key="5">
    <source>
        <dbReference type="EMBL" id="AWO96115.1"/>
    </source>
</evidence>
<dbReference type="AlphaFoldDB" id="A0A2U9AX13"/>
<dbReference type="GO" id="GO:0036269">
    <property type="term" value="P:swimming behavior"/>
    <property type="evidence" value="ECO:0007669"/>
    <property type="project" value="Ensembl"/>
</dbReference>
<feature type="transmembrane region" description="Helical" evidence="4">
    <location>
        <begin position="6"/>
        <end position="23"/>
    </location>
</feature>
<dbReference type="InterPro" id="IPR002401">
    <property type="entry name" value="Cyt_P450_E_grp-I"/>
</dbReference>
<keyword evidence="3" id="KW-0479">Metal-binding</keyword>
<dbReference type="GO" id="GO:0016705">
    <property type="term" value="F:oxidoreductase activity, acting on paired donors, with incorporation or reduction of molecular oxygen"/>
    <property type="evidence" value="ECO:0007669"/>
    <property type="project" value="InterPro"/>
</dbReference>
<dbReference type="OrthoDB" id="1470350at2759"/>
<dbReference type="PANTHER" id="PTHR24280:SF4">
    <property type="entry name" value="CYTOCHROME P450 20A1"/>
    <property type="match status" value="1"/>
</dbReference>
<evidence type="ECO:0000313" key="7">
    <source>
        <dbReference type="Proteomes" id="UP000246464"/>
    </source>
</evidence>
<dbReference type="STRING" id="52904.ENSSMAP00000003108"/>
<sequence>MLDFAIFAVTFVIILVGAVLYLYPSSRRASGIPGLNPTDEKDGNLQDIVNRGSLHEFLVSLHQEFGSVASFWFGGRPVVSLGSVDQLRQHINPNHTTDSFETMLKSLLGYQSGMGGGASETMIRKKLYESAINNTLRNSFPLVLKLVEELVGKWKSIPEDQHTPLCAHLLGLAMKTVTQLALGERFNDDAEVISFRKNHDAIWSEIGKGYLDGSLEKSSSRKGHYEKALSEMESVLLSVAKERKAHKKQTVFVDTLLQSSLTERQILEDSMVFSLAGCVITANLCIWALHFLSTSEEVQDKLYQEVTEVLGSDPVSLDKIPQLRYCQQVLNETVRTAKLTPIAARLQEVEGKVDQHIIPKETLVIYALGVVLQDSNTWSAPYRFDPDRFVEESVEKSFCLLGFSGNQTCPELSFAYTVATVLLSTIARQLKLHKLKGQVMDVRSALVSTPKDETWITVSRRS</sequence>
<protein>
    <submittedName>
        <fullName evidence="6">Cytochrome P450, family 20, subfamily A, polypeptide 1</fullName>
    </submittedName>
    <submittedName>
        <fullName evidence="5">Putative cytochrome P450 20A1</fullName>
    </submittedName>
</protein>
<keyword evidence="7" id="KW-1185">Reference proteome</keyword>
<evidence type="ECO:0000256" key="2">
    <source>
        <dbReference type="ARBA" id="ARBA00023004"/>
    </source>
</evidence>
<comment type="cofactor">
    <cofactor evidence="3">
        <name>heme</name>
        <dbReference type="ChEBI" id="CHEBI:30413"/>
    </cofactor>
</comment>
<dbReference type="GO" id="GO:0005506">
    <property type="term" value="F:iron ion binding"/>
    <property type="evidence" value="ECO:0007669"/>
    <property type="project" value="InterPro"/>
</dbReference>
<dbReference type="GeneID" id="118316750"/>
<dbReference type="OMA" id="YFQVWSE"/>
<evidence type="ECO:0000256" key="1">
    <source>
        <dbReference type="ARBA" id="ARBA00010617"/>
    </source>
</evidence>
<reference evidence="6" key="4">
    <citation type="submission" date="2025-05" db="UniProtKB">
        <authorList>
            <consortium name="Ensembl"/>
        </authorList>
    </citation>
    <scope>IDENTIFICATION</scope>
</reference>
<comment type="similarity">
    <text evidence="1">Belongs to the cytochrome P450 family.</text>
</comment>